<protein>
    <submittedName>
        <fullName evidence="2">Uncharacterized protein</fullName>
    </submittedName>
</protein>
<reference evidence="2" key="1">
    <citation type="journal article" date="2014" name="Front. Microbiol.">
        <title>High frequency of phylogenetically diverse reductive dehalogenase-homologous genes in deep subseafloor sedimentary metagenomes.</title>
        <authorList>
            <person name="Kawai M."/>
            <person name="Futagami T."/>
            <person name="Toyoda A."/>
            <person name="Takaki Y."/>
            <person name="Nishi S."/>
            <person name="Hori S."/>
            <person name="Arai W."/>
            <person name="Tsubouchi T."/>
            <person name="Morono Y."/>
            <person name="Uchiyama I."/>
            <person name="Ito T."/>
            <person name="Fujiyama A."/>
            <person name="Inagaki F."/>
            <person name="Takami H."/>
        </authorList>
    </citation>
    <scope>NUCLEOTIDE SEQUENCE</scope>
    <source>
        <strain evidence="2">Expedition CK06-06</strain>
    </source>
</reference>
<gene>
    <name evidence="2" type="ORF">S03H2_27582</name>
</gene>
<evidence type="ECO:0000256" key="1">
    <source>
        <dbReference type="SAM" id="Phobius"/>
    </source>
</evidence>
<comment type="caution">
    <text evidence="2">The sequence shown here is derived from an EMBL/GenBank/DDBJ whole genome shotgun (WGS) entry which is preliminary data.</text>
</comment>
<feature type="transmembrane region" description="Helical" evidence="1">
    <location>
        <begin position="53"/>
        <end position="73"/>
    </location>
</feature>
<keyword evidence="1" id="KW-1133">Transmembrane helix</keyword>
<dbReference type="AlphaFoldDB" id="X1H8X0"/>
<evidence type="ECO:0000313" key="2">
    <source>
        <dbReference type="EMBL" id="GAH50299.1"/>
    </source>
</evidence>
<feature type="transmembrane region" description="Helical" evidence="1">
    <location>
        <begin position="23"/>
        <end position="47"/>
    </location>
</feature>
<sequence>MAKFRVKIKRPVKGFQFVKEHKLISIIIAYFIIGIIYVVTGFLHNIIIGKQVVFSLLISIPLAAPFWPIMIYADFKHIGIMFQDVITLISVILFVIFFYIIFQWSNEEKKQLNHNKN</sequence>
<proteinExistence type="predicted"/>
<name>X1H8X0_9ZZZZ</name>
<keyword evidence="1" id="KW-0812">Transmembrane</keyword>
<keyword evidence="1" id="KW-0472">Membrane</keyword>
<accession>X1H8X0</accession>
<feature type="transmembrane region" description="Helical" evidence="1">
    <location>
        <begin position="85"/>
        <end position="102"/>
    </location>
</feature>
<organism evidence="2">
    <name type="scientific">marine sediment metagenome</name>
    <dbReference type="NCBI Taxonomy" id="412755"/>
    <lineage>
        <taxon>unclassified sequences</taxon>
        <taxon>metagenomes</taxon>
        <taxon>ecological metagenomes</taxon>
    </lineage>
</organism>
<dbReference type="EMBL" id="BARU01016597">
    <property type="protein sequence ID" value="GAH50299.1"/>
    <property type="molecule type" value="Genomic_DNA"/>
</dbReference>